<comment type="catalytic activity">
    <reaction evidence="8">
        <text>adenosine + H2O + H(+) = inosine + NH4(+)</text>
        <dbReference type="Rhea" id="RHEA:24408"/>
        <dbReference type="ChEBI" id="CHEBI:15377"/>
        <dbReference type="ChEBI" id="CHEBI:15378"/>
        <dbReference type="ChEBI" id="CHEBI:16335"/>
        <dbReference type="ChEBI" id="CHEBI:17596"/>
        <dbReference type="ChEBI" id="CHEBI:28938"/>
        <dbReference type="EC" id="3.5.4.4"/>
    </reaction>
    <physiologicalReaction direction="left-to-right" evidence="8">
        <dbReference type="Rhea" id="RHEA:24409"/>
    </physiologicalReaction>
</comment>
<keyword evidence="6" id="KW-0378">Hydrolase</keyword>
<dbReference type="InterPro" id="IPR038371">
    <property type="entry name" value="Cu_polyphenol_OxRdtase_sf"/>
</dbReference>
<evidence type="ECO:0000256" key="3">
    <source>
        <dbReference type="ARBA" id="ARBA00007353"/>
    </source>
</evidence>
<dbReference type="EMBL" id="JJMM01000011">
    <property type="protein sequence ID" value="KDR95029.1"/>
    <property type="molecule type" value="Genomic_DNA"/>
</dbReference>
<comment type="similarity">
    <text evidence="3 11">Belongs to the purine nucleoside phosphorylase YfiH/LACC1 family.</text>
</comment>
<keyword evidence="5" id="KW-0479">Metal-binding</keyword>
<accession>A0A069RD92</accession>
<evidence type="ECO:0000313" key="13">
    <source>
        <dbReference type="Proteomes" id="UP000027946"/>
    </source>
</evidence>
<evidence type="ECO:0000256" key="1">
    <source>
        <dbReference type="ARBA" id="ARBA00000553"/>
    </source>
</evidence>
<evidence type="ECO:0000256" key="8">
    <source>
        <dbReference type="ARBA" id="ARBA00047989"/>
    </source>
</evidence>
<dbReference type="InterPro" id="IPR011324">
    <property type="entry name" value="Cytotoxic_necrot_fac-like_cat"/>
</dbReference>
<dbReference type="Proteomes" id="UP000027946">
    <property type="component" value="Unassembled WGS sequence"/>
</dbReference>
<keyword evidence="4" id="KW-0808">Transferase</keyword>
<dbReference type="RefSeq" id="WP_052636118.1">
    <property type="nucleotide sequence ID" value="NZ_FSRH01000002.1"/>
</dbReference>
<evidence type="ECO:0000256" key="4">
    <source>
        <dbReference type="ARBA" id="ARBA00022679"/>
    </source>
</evidence>
<dbReference type="InterPro" id="IPR003730">
    <property type="entry name" value="Cu_polyphenol_OxRdtase"/>
</dbReference>
<evidence type="ECO:0000256" key="10">
    <source>
        <dbReference type="ARBA" id="ARBA00049893"/>
    </source>
</evidence>
<proteinExistence type="inferred from homology"/>
<dbReference type="AlphaFoldDB" id="A0A069RD92"/>
<dbReference type="NCBIfam" id="TIGR00726">
    <property type="entry name" value="peptidoglycan editing factor PgeF"/>
    <property type="match status" value="1"/>
</dbReference>
<keyword evidence="13" id="KW-1185">Reference proteome</keyword>
<evidence type="ECO:0000256" key="7">
    <source>
        <dbReference type="ARBA" id="ARBA00022833"/>
    </source>
</evidence>
<dbReference type="eggNOG" id="COG1496">
    <property type="taxonomic scope" value="Bacteria"/>
</dbReference>
<gene>
    <name evidence="12" type="ORF">CLIT_11c00560</name>
</gene>
<dbReference type="STRING" id="1121324.CLIT_11c00560"/>
<comment type="catalytic activity">
    <reaction evidence="10">
        <text>S-methyl-5'-thioadenosine + phosphate = 5-(methylsulfanyl)-alpha-D-ribose 1-phosphate + adenine</text>
        <dbReference type="Rhea" id="RHEA:11852"/>
        <dbReference type="ChEBI" id="CHEBI:16708"/>
        <dbReference type="ChEBI" id="CHEBI:17509"/>
        <dbReference type="ChEBI" id="CHEBI:43474"/>
        <dbReference type="ChEBI" id="CHEBI:58533"/>
        <dbReference type="EC" id="2.4.2.28"/>
    </reaction>
    <physiologicalReaction direction="left-to-right" evidence="10">
        <dbReference type="Rhea" id="RHEA:11853"/>
    </physiologicalReaction>
</comment>
<protein>
    <recommendedName>
        <fullName evidence="11">Purine nucleoside phosphorylase</fullName>
    </recommendedName>
</protein>
<dbReference type="GO" id="GO:0016787">
    <property type="term" value="F:hydrolase activity"/>
    <property type="evidence" value="ECO:0007669"/>
    <property type="project" value="UniProtKB-KW"/>
</dbReference>
<dbReference type="PANTHER" id="PTHR30616:SF2">
    <property type="entry name" value="PURINE NUCLEOSIDE PHOSPHORYLASE LACC1"/>
    <property type="match status" value="1"/>
</dbReference>
<evidence type="ECO:0000256" key="5">
    <source>
        <dbReference type="ARBA" id="ARBA00022723"/>
    </source>
</evidence>
<dbReference type="OrthoDB" id="4279at2"/>
<reference evidence="12 13" key="1">
    <citation type="submission" date="2014-03" db="EMBL/GenBank/DDBJ databases">
        <title>Genome sequence of Clostridium litorale W6, DSM 5388.</title>
        <authorList>
            <person name="Poehlein A."/>
            <person name="Jagirdar A."/>
            <person name="Khonsari B."/>
            <person name="Chibani C.M."/>
            <person name="Gutierrez Gutierrez D.A."/>
            <person name="Davydova E."/>
            <person name="Alghaithi H.S."/>
            <person name="Nair K.P."/>
            <person name="Dhamotharan K."/>
            <person name="Chandran L."/>
            <person name="G W."/>
            <person name="Daniel R."/>
        </authorList>
    </citation>
    <scope>NUCLEOTIDE SEQUENCE [LARGE SCALE GENOMIC DNA]</scope>
    <source>
        <strain evidence="12 13">W6</strain>
    </source>
</reference>
<sequence>MNYYEGRDFELKSGIRVFFSDSEVNMKNPHDISRFCKACSINEKRLTHVKQVHGTEVVKINEGAVKSICEGDAIVTDIEDTPIMIYVADCVPVAIIDDVKKVVGLAHCGWKGTYGRISQGLIDVMVDEYDSKIEDLKCIIGPSIGPCCYEVDEELAQRFNLEFTNCDSKFYIVDEGRHYLDLWKINRLILEEKGVPAINITDAVQCTCCTKGRFHSYRCDGKTSKRMALIAQI</sequence>
<evidence type="ECO:0000256" key="2">
    <source>
        <dbReference type="ARBA" id="ARBA00003215"/>
    </source>
</evidence>
<evidence type="ECO:0000256" key="11">
    <source>
        <dbReference type="RuleBase" id="RU361274"/>
    </source>
</evidence>
<comment type="catalytic activity">
    <reaction evidence="9">
        <text>adenosine + phosphate = alpha-D-ribose 1-phosphate + adenine</text>
        <dbReference type="Rhea" id="RHEA:27642"/>
        <dbReference type="ChEBI" id="CHEBI:16335"/>
        <dbReference type="ChEBI" id="CHEBI:16708"/>
        <dbReference type="ChEBI" id="CHEBI:43474"/>
        <dbReference type="ChEBI" id="CHEBI:57720"/>
        <dbReference type="EC" id="2.4.2.1"/>
    </reaction>
    <physiologicalReaction direction="left-to-right" evidence="9">
        <dbReference type="Rhea" id="RHEA:27643"/>
    </physiologicalReaction>
</comment>
<dbReference type="SUPFAM" id="SSF64438">
    <property type="entry name" value="CNF1/YfiH-like putative cysteine hydrolases"/>
    <property type="match status" value="1"/>
</dbReference>
<comment type="catalytic activity">
    <reaction evidence="1">
        <text>inosine + phosphate = alpha-D-ribose 1-phosphate + hypoxanthine</text>
        <dbReference type="Rhea" id="RHEA:27646"/>
        <dbReference type="ChEBI" id="CHEBI:17368"/>
        <dbReference type="ChEBI" id="CHEBI:17596"/>
        <dbReference type="ChEBI" id="CHEBI:43474"/>
        <dbReference type="ChEBI" id="CHEBI:57720"/>
        <dbReference type="EC" id="2.4.2.1"/>
    </reaction>
    <physiologicalReaction direction="left-to-right" evidence="1">
        <dbReference type="Rhea" id="RHEA:27647"/>
    </physiologicalReaction>
</comment>
<dbReference type="Gene3D" id="3.60.140.10">
    <property type="entry name" value="CNF1/YfiH-like putative cysteine hydrolases"/>
    <property type="match status" value="1"/>
</dbReference>
<evidence type="ECO:0000256" key="9">
    <source>
        <dbReference type="ARBA" id="ARBA00048968"/>
    </source>
</evidence>
<keyword evidence="7" id="KW-0862">Zinc</keyword>
<comment type="caution">
    <text evidence="12">The sequence shown here is derived from an EMBL/GenBank/DDBJ whole genome shotgun (WGS) entry which is preliminary data.</text>
</comment>
<organism evidence="12 13">
    <name type="scientific">Peptoclostridium litorale DSM 5388</name>
    <dbReference type="NCBI Taxonomy" id="1121324"/>
    <lineage>
        <taxon>Bacteria</taxon>
        <taxon>Bacillati</taxon>
        <taxon>Bacillota</taxon>
        <taxon>Clostridia</taxon>
        <taxon>Peptostreptococcales</taxon>
        <taxon>Peptoclostridiaceae</taxon>
        <taxon>Peptoclostridium</taxon>
    </lineage>
</organism>
<dbReference type="Pfam" id="PF02578">
    <property type="entry name" value="Cu-oxidase_4"/>
    <property type="match status" value="1"/>
</dbReference>
<dbReference type="PANTHER" id="PTHR30616">
    <property type="entry name" value="UNCHARACTERIZED PROTEIN YFIH"/>
    <property type="match status" value="1"/>
</dbReference>
<dbReference type="GO" id="GO:0005507">
    <property type="term" value="F:copper ion binding"/>
    <property type="evidence" value="ECO:0007669"/>
    <property type="project" value="TreeGrafter"/>
</dbReference>
<evidence type="ECO:0000256" key="6">
    <source>
        <dbReference type="ARBA" id="ARBA00022801"/>
    </source>
</evidence>
<dbReference type="GO" id="GO:0017061">
    <property type="term" value="F:S-methyl-5-thioadenosine phosphorylase activity"/>
    <property type="evidence" value="ECO:0007669"/>
    <property type="project" value="UniProtKB-EC"/>
</dbReference>
<dbReference type="CDD" id="cd16833">
    <property type="entry name" value="YfiH"/>
    <property type="match status" value="1"/>
</dbReference>
<evidence type="ECO:0000313" key="12">
    <source>
        <dbReference type="EMBL" id="KDR95029.1"/>
    </source>
</evidence>
<name>A0A069RD92_PEPLI</name>
<comment type="function">
    <text evidence="2">Purine nucleoside enzyme that catalyzes the phosphorolysis of adenosine and inosine nucleosides, yielding D-ribose 1-phosphate and the respective free bases, adenine and hypoxanthine. Also catalyzes the phosphorolysis of S-methyl-5'-thioadenosine into adenine and S-methyl-5-thio-alpha-D-ribose 1-phosphate. Also has adenosine deaminase activity.</text>
</comment>